<dbReference type="AlphaFoldDB" id="A0A8E2DSB0"/>
<dbReference type="GO" id="GO:0030674">
    <property type="term" value="F:protein-macromolecule adaptor activity"/>
    <property type="evidence" value="ECO:0007669"/>
    <property type="project" value="TreeGrafter"/>
</dbReference>
<dbReference type="GO" id="GO:0005886">
    <property type="term" value="C:plasma membrane"/>
    <property type="evidence" value="ECO:0007669"/>
    <property type="project" value="TreeGrafter"/>
</dbReference>
<dbReference type="Gene3D" id="2.60.40.640">
    <property type="match status" value="2"/>
</dbReference>
<dbReference type="InterPro" id="IPR014756">
    <property type="entry name" value="Ig_E-set"/>
</dbReference>
<gene>
    <name evidence="2" type="ORF">OBBRIDRAFT_722012</name>
</gene>
<dbReference type="InterPro" id="IPR011022">
    <property type="entry name" value="Arrestin_C-like"/>
</dbReference>
<dbReference type="GO" id="GO:0070086">
    <property type="term" value="P:ubiquitin-dependent endocytosis"/>
    <property type="evidence" value="ECO:0007669"/>
    <property type="project" value="TreeGrafter"/>
</dbReference>
<evidence type="ECO:0000313" key="2">
    <source>
        <dbReference type="EMBL" id="OCH94752.1"/>
    </source>
</evidence>
<feature type="non-terminal residue" evidence="2">
    <location>
        <position position="449"/>
    </location>
</feature>
<dbReference type="OrthoDB" id="298939at2759"/>
<sequence>MNAHGNTQVWRNQQGTSALDRSDTLLGFGASPARNAAQLKSLLGNSSSRLRSKVVIPREDLPSGKKKKRAQQEVISLEQAKHRARVEVDIVLESNTYVQGDFLRGHVKLNIRKRSKKDAPVSIAEGKVRVIGFETIPNEDDRHTFYQCAAPLSAITDSVQGIYSSSPDPEGYAQAVEGAHVLPFAMRLPTDATFGASKGVVNVHSGVAVRYIAMISVKVKDAKTDKRSIAHFYRSCEIWPRLNSSIALAAAPRPIQASTSRSLAVVGSGAKVKLTALLHRLTWVAGQRCYVKLSVANGTKKTLKSLNLTLVRTTTLFKPKPAADTGHSRSADPDACQKSTMHRPVAETVLEIAQQGAKGHASAKGWWTGVGPGQELEFSHYILLPPDALSITRGRILEVEYSIRVTLSAGPLTPDVFVTLPVKIINFLSIDPTPCLPLLSADGAYTRLV</sequence>
<dbReference type="SUPFAM" id="SSF81296">
    <property type="entry name" value="E set domains"/>
    <property type="match status" value="1"/>
</dbReference>
<evidence type="ECO:0000259" key="1">
    <source>
        <dbReference type="SMART" id="SM01017"/>
    </source>
</evidence>
<dbReference type="InterPro" id="IPR014752">
    <property type="entry name" value="Arrestin-like_C"/>
</dbReference>
<accession>A0A8E2DSB0</accession>
<dbReference type="PANTHER" id="PTHR11188:SF17">
    <property type="entry name" value="FI21816P1"/>
    <property type="match status" value="1"/>
</dbReference>
<dbReference type="GO" id="GO:0031625">
    <property type="term" value="F:ubiquitin protein ligase binding"/>
    <property type="evidence" value="ECO:0007669"/>
    <property type="project" value="TreeGrafter"/>
</dbReference>
<dbReference type="Pfam" id="PF02752">
    <property type="entry name" value="Arrestin_C"/>
    <property type="match status" value="1"/>
</dbReference>
<organism evidence="2 3">
    <name type="scientific">Obba rivulosa</name>
    <dbReference type="NCBI Taxonomy" id="1052685"/>
    <lineage>
        <taxon>Eukaryota</taxon>
        <taxon>Fungi</taxon>
        <taxon>Dikarya</taxon>
        <taxon>Basidiomycota</taxon>
        <taxon>Agaricomycotina</taxon>
        <taxon>Agaricomycetes</taxon>
        <taxon>Polyporales</taxon>
        <taxon>Gelatoporiaceae</taxon>
        <taxon>Obba</taxon>
    </lineage>
</organism>
<dbReference type="GO" id="GO:0005829">
    <property type="term" value="C:cytosol"/>
    <property type="evidence" value="ECO:0007669"/>
    <property type="project" value="TreeGrafter"/>
</dbReference>
<proteinExistence type="predicted"/>
<dbReference type="PANTHER" id="PTHR11188">
    <property type="entry name" value="ARRESTIN DOMAIN CONTAINING PROTEIN"/>
    <property type="match status" value="1"/>
</dbReference>
<dbReference type="InterPro" id="IPR050357">
    <property type="entry name" value="Arrestin_domain-protein"/>
</dbReference>
<reference evidence="2 3" key="1">
    <citation type="submission" date="2016-07" db="EMBL/GenBank/DDBJ databases">
        <title>Draft genome of the white-rot fungus Obba rivulosa 3A-2.</title>
        <authorList>
            <consortium name="DOE Joint Genome Institute"/>
            <person name="Miettinen O."/>
            <person name="Riley R."/>
            <person name="Acob R."/>
            <person name="Barry K."/>
            <person name="Cullen D."/>
            <person name="De Vries R."/>
            <person name="Hainaut M."/>
            <person name="Hatakka A."/>
            <person name="Henrissat B."/>
            <person name="Hilden K."/>
            <person name="Kuo R."/>
            <person name="Labutti K."/>
            <person name="Lipzen A."/>
            <person name="Makela M.R."/>
            <person name="Sandor L."/>
            <person name="Spatafora J.W."/>
            <person name="Grigoriev I.V."/>
            <person name="Hibbett D.S."/>
        </authorList>
    </citation>
    <scope>NUCLEOTIDE SEQUENCE [LARGE SCALE GENOMIC DNA]</scope>
    <source>
        <strain evidence="2 3">3A-2</strain>
    </source>
</reference>
<protein>
    <recommendedName>
        <fullName evidence="1">Arrestin C-terminal-like domain-containing protein</fullName>
    </recommendedName>
</protein>
<dbReference type="SMART" id="SM01017">
    <property type="entry name" value="Arrestin_C"/>
    <property type="match status" value="1"/>
</dbReference>
<dbReference type="Proteomes" id="UP000250043">
    <property type="component" value="Unassembled WGS sequence"/>
</dbReference>
<keyword evidence="3" id="KW-1185">Reference proteome</keyword>
<evidence type="ECO:0000313" key="3">
    <source>
        <dbReference type="Proteomes" id="UP000250043"/>
    </source>
</evidence>
<feature type="domain" description="Arrestin C-terminal-like" evidence="1">
    <location>
        <begin position="268"/>
        <end position="427"/>
    </location>
</feature>
<dbReference type="EMBL" id="KV722341">
    <property type="protein sequence ID" value="OCH94752.1"/>
    <property type="molecule type" value="Genomic_DNA"/>
</dbReference>
<name>A0A8E2DSB0_9APHY</name>